<dbReference type="PANTHER" id="PTHR42743:SF11">
    <property type="entry name" value="AMINODEOXYCHORISMATE LYASE"/>
    <property type="match status" value="1"/>
</dbReference>
<keyword evidence="6 10" id="KW-0808">Transferase</keyword>
<evidence type="ECO:0000256" key="1">
    <source>
        <dbReference type="ARBA" id="ARBA00004824"/>
    </source>
</evidence>
<dbReference type="InterPro" id="IPR043132">
    <property type="entry name" value="BCAT-like_C"/>
</dbReference>
<dbReference type="NCBIfam" id="TIGR01122">
    <property type="entry name" value="ilvE_I"/>
    <property type="match status" value="1"/>
</dbReference>
<keyword evidence="10" id="KW-0663">Pyridoxal phosphate</keyword>
<dbReference type="NCBIfam" id="NF005146">
    <property type="entry name" value="PRK06606.1"/>
    <property type="match status" value="1"/>
</dbReference>
<dbReference type="EMBL" id="JACSCY010000016">
    <property type="protein sequence ID" value="MBC6612638.1"/>
    <property type="molecule type" value="Genomic_DNA"/>
</dbReference>
<evidence type="ECO:0000256" key="2">
    <source>
        <dbReference type="ARBA" id="ARBA00004931"/>
    </source>
</evidence>
<evidence type="ECO:0000256" key="3">
    <source>
        <dbReference type="ARBA" id="ARBA00005072"/>
    </source>
</evidence>
<evidence type="ECO:0000256" key="5">
    <source>
        <dbReference type="ARBA" id="ARBA00022576"/>
    </source>
</evidence>
<gene>
    <name evidence="10" type="primary">ilvE</name>
    <name evidence="11" type="ORF">H8B15_17075</name>
</gene>
<dbReference type="InterPro" id="IPR036038">
    <property type="entry name" value="Aminotransferase-like"/>
</dbReference>
<dbReference type="InterPro" id="IPR001544">
    <property type="entry name" value="Aminotrans_IV"/>
</dbReference>
<dbReference type="InterPro" id="IPR043131">
    <property type="entry name" value="BCAT-like_N"/>
</dbReference>
<evidence type="ECO:0000256" key="7">
    <source>
        <dbReference type="ARBA" id="ARBA00048212"/>
    </source>
</evidence>
<dbReference type="EC" id="2.6.1.42" evidence="10"/>
<evidence type="ECO:0000313" key="11">
    <source>
        <dbReference type="EMBL" id="MBC6612638.1"/>
    </source>
</evidence>
<evidence type="ECO:0000256" key="4">
    <source>
        <dbReference type="ARBA" id="ARBA00009320"/>
    </source>
</evidence>
<evidence type="ECO:0000256" key="8">
    <source>
        <dbReference type="ARBA" id="ARBA00048798"/>
    </source>
</evidence>
<comment type="similarity">
    <text evidence="4 10">Belongs to the class-IV pyridoxal-phosphate-dependent aminotransferase family.</text>
</comment>
<keyword evidence="10" id="KW-0028">Amino-acid biosynthesis</keyword>
<sequence>MYFTNHTLVFHGGQFIPAEQAQCSLYASSLHYGHAVFEGIRAYDTANGTRVFKIKEHYERLAYSCRATSIPLAYSVQELTDITYQLLKKNNLSNAYIRPLVYAPDPMMSIKAPTSSSLFMAAWEWGNYFSNQLTRLTISPYQRPNPKSVPIEAKVSGHYANSIIASHEAKSRGYDEALLLDINGYVAEGPGSNFFYEWDGALYTAPAGNILQGITRNTIIELARNMGIPVFEEFFTPETLHHATGAFLTGTAAEVVGVASIDDHVFETPYEATIGARLAAAYAALVREEVGARATRPAVEHSA</sequence>
<evidence type="ECO:0000313" key="12">
    <source>
        <dbReference type="Proteomes" id="UP000622017"/>
    </source>
</evidence>
<comment type="pathway">
    <text evidence="2 10">Amino-acid biosynthesis; L-valine biosynthesis; L-valine from pyruvate: step 4/4.</text>
</comment>
<dbReference type="Pfam" id="PF01063">
    <property type="entry name" value="Aminotran_4"/>
    <property type="match status" value="1"/>
</dbReference>
<comment type="catalytic activity">
    <reaction evidence="9 10">
        <text>L-leucine + 2-oxoglutarate = 4-methyl-2-oxopentanoate + L-glutamate</text>
        <dbReference type="Rhea" id="RHEA:18321"/>
        <dbReference type="ChEBI" id="CHEBI:16810"/>
        <dbReference type="ChEBI" id="CHEBI:17865"/>
        <dbReference type="ChEBI" id="CHEBI:29985"/>
        <dbReference type="ChEBI" id="CHEBI:57427"/>
        <dbReference type="EC" id="2.6.1.42"/>
    </reaction>
</comment>
<dbReference type="InterPro" id="IPR005785">
    <property type="entry name" value="B_amino_transI"/>
</dbReference>
<comment type="catalytic activity">
    <reaction evidence="7 10">
        <text>L-valine + 2-oxoglutarate = 3-methyl-2-oxobutanoate + L-glutamate</text>
        <dbReference type="Rhea" id="RHEA:24813"/>
        <dbReference type="ChEBI" id="CHEBI:11851"/>
        <dbReference type="ChEBI" id="CHEBI:16810"/>
        <dbReference type="ChEBI" id="CHEBI:29985"/>
        <dbReference type="ChEBI" id="CHEBI:57762"/>
        <dbReference type="EC" id="2.6.1.42"/>
    </reaction>
</comment>
<comment type="cofactor">
    <cofactor evidence="10">
        <name>pyridoxal 5'-phosphate</name>
        <dbReference type="ChEBI" id="CHEBI:597326"/>
    </cofactor>
</comment>
<name>A0ABR7MNH6_9BACT</name>
<comment type="pathway">
    <text evidence="1 10">Amino-acid biosynthesis; L-isoleucine biosynthesis; L-isoleucine from 2-oxobutanoate: step 4/4.</text>
</comment>
<keyword evidence="5 10" id="KW-0032">Aminotransferase</keyword>
<protein>
    <recommendedName>
        <fullName evidence="10">Branched-chain-amino-acid aminotransferase</fullName>
        <shortName evidence="10">BCAT</shortName>
        <ecNumber evidence="10">2.6.1.42</ecNumber>
    </recommendedName>
</protein>
<evidence type="ECO:0000256" key="10">
    <source>
        <dbReference type="RuleBase" id="RU364094"/>
    </source>
</evidence>
<keyword evidence="12" id="KW-1185">Reference proteome</keyword>
<dbReference type="Gene3D" id="3.30.470.10">
    <property type="match status" value="1"/>
</dbReference>
<reference evidence="11 12" key="1">
    <citation type="submission" date="2020-08" db="EMBL/GenBank/DDBJ databases">
        <title>Hymenobacter sp.</title>
        <authorList>
            <person name="Kim M.K."/>
        </authorList>
    </citation>
    <scope>NUCLEOTIDE SEQUENCE [LARGE SCALE GENOMIC DNA]</scope>
    <source>
        <strain evidence="11 12">BT507</strain>
    </source>
</reference>
<accession>A0ABR7MNH6</accession>
<dbReference type="SUPFAM" id="SSF56752">
    <property type="entry name" value="D-aminoacid aminotransferase-like PLP-dependent enzymes"/>
    <property type="match status" value="1"/>
</dbReference>
<keyword evidence="10" id="KW-0100">Branched-chain amino acid biosynthesis</keyword>
<comment type="pathway">
    <text evidence="3 10">Amino-acid biosynthesis; L-leucine biosynthesis; L-leucine from 3-methyl-2-oxobutanoate: step 4/4.</text>
</comment>
<dbReference type="Gene3D" id="3.20.10.10">
    <property type="entry name" value="D-amino Acid Aminotransferase, subunit A, domain 2"/>
    <property type="match status" value="1"/>
</dbReference>
<comment type="catalytic activity">
    <reaction evidence="8 10">
        <text>L-isoleucine + 2-oxoglutarate = (S)-3-methyl-2-oxopentanoate + L-glutamate</text>
        <dbReference type="Rhea" id="RHEA:24801"/>
        <dbReference type="ChEBI" id="CHEBI:16810"/>
        <dbReference type="ChEBI" id="CHEBI:29985"/>
        <dbReference type="ChEBI" id="CHEBI:35146"/>
        <dbReference type="ChEBI" id="CHEBI:58045"/>
        <dbReference type="EC" id="2.6.1.42"/>
    </reaction>
</comment>
<organism evidence="11 12">
    <name type="scientific">Hymenobacter citatus</name>
    <dbReference type="NCBI Taxonomy" id="2763506"/>
    <lineage>
        <taxon>Bacteria</taxon>
        <taxon>Pseudomonadati</taxon>
        <taxon>Bacteroidota</taxon>
        <taxon>Cytophagia</taxon>
        <taxon>Cytophagales</taxon>
        <taxon>Hymenobacteraceae</taxon>
        <taxon>Hymenobacter</taxon>
    </lineage>
</organism>
<comment type="caution">
    <text evidence="11">The sequence shown here is derived from an EMBL/GenBank/DDBJ whole genome shotgun (WGS) entry which is preliminary data.</text>
</comment>
<dbReference type="Proteomes" id="UP000622017">
    <property type="component" value="Unassembled WGS sequence"/>
</dbReference>
<proteinExistence type="inferred from homology"/>
<evidence type="ECO:0000256" key="6">
    <source>
        <dbReference type="ARBA" id="ARBA00022679"/>
    </source>
</evidence>
<evidence type="ECO:0000256" key="9">
    <source>
        <dbReference type="ARBA" id="ARBA00049229"/>
    </source>
</evidence>
<dbReference type="GO" id="GO:0004084">
    <property type="term" value="F:branched-chain-amino-acid transaminase activity"/>
    <property type="evidence" value="ECO:0007669"/>
    <property type="project" value="UniProtKB-EC"/>
</dbReference>
<dbReference type="PANTHER" id="PTHR42743">
    <property type="entry name" value="AMINO-ACID AMINOTRANSFERASE"/>
    <property type="match status" value="1"/>
</dbReference>
<comment type="function">
    <text evidence="10">Acts on leucine, isoleucine and valine.</text>
</comment>
<dbReference type="InterPro" id="IPR050571">
    <property type="entry name" value="Class-IV_PLP-Dep_Aminotrnsfr"/>
</dbReference>